<dbReference type="AlphaFoldDB" id="A0A4Z2FP77"/>
<dbReference type="EMBL" id="SRLO01000995">
    <property type="protein sequence ID" value="TNN43036.1"/>
    <property type="molecule type" value="Genomic_DNA"/>
</dbReference>
<evidence type="ECO:0000313" key="3">
    <source>
        <dbReference type="Proteomes" id="UP000314294"/>
    </source>
</evidence>
<keyword evidence="3" id="KW-1185">Reference proteome</keyword>
<evidence type="ECO:0000256" key="1">
    <source>
        <dbReference type="SAM" id="MobiDB-lite"/>
    </source>
</evidence>
<feature type="region of interest" description="Disordered" evidence="1">
    <location>
        <begin position="69"/>
        <end position="90"/>
    </location>
</feature>
<name>A0A4Z2FP77_9TELE</name>
<gene>
    <name evidence="2" type="ORF">EYF80_046775</name>
</gene>
<dbReference type="Proteomes" id="UP000314294">
    <property type="component" value="Unassembled WGS sequence"/>
</dbReference>
<evidence type="ECO:0000313" key="2">
    <source>
        <dbReference type="EMBL" id="TNN43036.1"/>
    </source>
</evidence>
<organism evidence="2 3">
    <name type="scientific">Liparis tanakae</name>
    <name type="common">Tanaka's snailfish</name>
    <dbReference type="NCBI Taxonomy" id="230148"/>
    <lineage>
        <taxon>Eukaryota</taxon>
        <taxon>Metazoa</taxon>
        <taxon>Chordata</taxon>
        <taxon>Craniata</taxon>
        <taxon>Vertebrata</taxon>
        <taxon>Euteleostomi</taxon>
        <taxon>Actinopterygii</taxon>
        <taxon>Neopterygii</taxon>
        <taxon>Teleostei</taxon>
        <taxon>Neoteleostei</taxon>
        <taxon>Acanthomorphata</taxon>
        <taxon>Eupercaria</taxon>
        <taxon>Perciformes</taxon>
        <taxon>Cottioidei</taxon>
        <taxon>Cottales</taxon>
        <taxon>Liparidae</taxon>
        <taxon>Liparis</taxon>
    </lineage>
</organism>
<reference evidence="2 3" key="1">
    <citation type="submission" date="2019-03" db="EMBL/GenBank/DDBJ databases">
        <title>First draft genome of Liparis tanakae, snailfish: a comprehensive survey of snailfish specific genes.</title>
        <authorList>
            <person name="Kim W."/>
            <person name="Song I."/>
            <person name="Jeong J.-H."/>
            <person name="Kim D."/>
            <person name="Kim S."/>
            <person name="Ryu S."/>
            <person name="Song J.Y."/>
            <person name="Lee S.K."/>
        </authorList>
    </citation>
    <scope>NUCLEOTIDE SEQUENCE [LARGE SCALE GENOMIC DNA]</scope>
    <source>
        <tissue evidence="2">Muscle</tissue>
    </source>
</reference>
<sequence length="304" mass="33746">MLSREPETSWCSWDGAHFTAVTQPVWEVRDSSTSDPSGGEMRLFEKRGTPLLKHRRWCTSCERPLQRPRGRTFGARVPQPDVPVGAAGGQSPAQRRQCLAFTLFLSEFHSHSRTVWSREAVSSREATSFTTSTCPATVITALPSRDQILAVLSYDPLVDDVAEVLHFRDSRDGKRDIIYNEPIKRGVFLVLPCGTKSRRFSRARMQPIDDSDLRSSSNACPSVTAMDTYLALILGAGLAHEGRMVDETILGCVFASLQRSEQSLLCSEDLYRGGRMLGQIQKGTLKQQDGDVNAWLSSVPARRA</sequence>
<accession>A0A4Z2FP77</accession>
<proteinExistence type="predicted"/>
<protein>
    <submittedName>
        <fullName evidence="2">Uncharacterized protein</fullName>
    </submittedName>
</protein>
<dbReference type="OrthoDB" id="10685862at2759"/>
<comment type="caution">
    <text evidence="2">The sequence shown here is derived from an EMBL/GenBank/DDBJ whole genome shotgun (WGS) entry which is preliminary data.</text>
</comment>